<dbReference type="Pfam" id="PF05719">
    <property type="entry name" value="GPP34"/>
    <property type="match status" value="1"/>
</dbReference>
<gene>
    <name evidence="5" type="ORF">Ga0074812_104264</name>
</gene>
<evidence type="ECO:0000313" key="6">
    <source>
        <dbReference type="Proteomes" id="UP000198802"/>
    </source>
</evidence>
<evidence type="ECO:0000256" key="2">
    <source>
        <dbReference type="ARBA" id="ARBA00023034"/>
    </source>
</evidence>
<dbReference type="GO" id="GO:0070273">
    <property type="term" value="F:phosphatidylinositol-4-phosphate binding"/>
    <property type="evidence" value="ECO:0007669"/>
    <property type="project" value="InterPro"/>
</dbReference>
<keyword evidence="3" id="KW-0446">Lipid-binding</keyword>
<evidence type="ECO:0000313" key="5">
    <source>
        <dbReference type="EMBL" id="CUU55183.1"/>
    </source>
</evidence>
<dbReference type="GO" id="GO:0005737">
    <property type="term" value="C:cytoplasm"/>
    <property type="evidence" value="ECO:0007669"/>
    <property type="project" value="UniProtKB-ARBA"/>
</dbReference>
<evidence type="ECO:0000256" key="3">
    <source>
        <dbReference type="ARBA" id="ARBA00023121"/>
    </source>
</evidence>
<dbReference type="Gene3D" id="1.10.3630.10">
    <property type="entry name" value="yeast vps74-n-term truncation variant domain like"/>
    <property type="match status" value="1"/>
</dbReference>
<sequence length="227" mass="23019">MMSAMDITMAEKFLLLALDESGKDVAGVGVDVGLAASLVADLLEAGSLRFDDETLALSTGTSEVPDSPLLRSAHTAAASTGAPAKLDDLLPVIATELSPLWEQAARQLVERGVLTEKKERVALVFQVTLHPVSEPAPGQALRQRLQAVLASQTAPSPADSALLAIAHPFGLLDRLVPAEGQADAARLATAAADSTAFTRALGAAVAAARQTLLAALAASVAGGAAAS</sequence>
<dbReference type="InterPro" id="IPR008628">
    <property type="entry name" value="GPP34-like"/>
</dbReference>
<dbReference type="InterPro" id="IPR038261">
    <property type="entry name" value="GPP34-like_sf"/>
</dbReference>
<protein>
    <submittedName>
        <fullName evidence="5">Golgi phosphoprotein 3 (GPP34)</fullName>
    </submittedName>
</protein>
<evidence type="ECO:0000256" key="4">
    <source>
        <dbReference type="ARBA" id="ARBA00023136"/>
    </source>
</evidence>
<proteinExistence type="predicted"/>
<dbReference type="AlphaFoldDB" id="A0A0S4QJ59"/>
<dbReference type="EMBL" id="FAOZ01000004">
    <property type="protein sequence ID" value="CUU55183.1"/>
    <property type="molecule type" value="Genomic_DNA"/>
</dbReference>
<organism evidence="5 6">
    <name type="scientific">Parafrankia irregularis</name>
    <dbReference type="NCBI Taxonomy" id="795642"/>
    <lineage>
        <taxon>Bacteria</taxon>
        <taxon>Bacillati</taxon>
        <taxon>Actinomycetota</taxon>
        <taxon>Actinomycetes</taxon>
        <taxon>Frankiales</taxon>
        <taxon>Frankiaceae</taxon>
        <taxon>Parafrankia</taxon>
    </lineage>
</organism>
<keyword evidence="4" id="KW-0472">Membrane</keyword>
<accession>A0A0S4QJ59</accession>
<dbReference type="GO" id="GO:0012505">
    <property type="term" value="C:endomembrane system"/>
    <property type="evidence" value="ECO:0007669"/>
    <property type="project" value="UniProtKB-ARBA"/>
</dbReference>
<comment type="subcellular location">
    <subcellularLocation>
        <location evidence="1">Golgi apparatus membrane</location>
        <topology evidence="1">Peripheral membrane protein</topology>
        <orientation evidence="1">Cytoplasmic side</orientation>
    </subcellularLocation>
</comment>
<keyword evidence="6" id="KW-1185">Reference proteome</keyword>
<evidence type="ECO:0000256" key="1">
    <source>
        <dbReference type="ARBA" id="ARBA00004255"/>
    </source>
</evidence>
<keyword evidence="2" id="KW-0333">Golgi apparatus</keyword>
<name>A0A0S4QJ59_9ACTN</name>
<dbReference type="Proteomes" id="UP000198802">
    <property type="component" value="Unassembled WGS sequence"/>
</dbReference>
<reference evidence="6" key="1">
    <citation type="submission" date="2015-11" db="EMBL/GenBank/DDBJ databases">
        <authorList>
            <person name="Varghese N."/>
        </authorList>
    </citation>
    <scope>NUCLEOTIDE SEQUENCE [LARGE SCALE GENOMIC DNA]</scope>
    <source>
        <strain evidence="6">DSM 45899</strain>
    </source>
</reference>